<proteinExistence type="predicted"/>
<evidence type="ECO:0000313" key="3">
    <source>
        <dbReference type="Proteomes" id="UP001320420"/>
    </source>
</evidence>
<accession>A0AAN9UG77</accession>
<dbReference type="EMBL" id="JAKJXP020000093">
    <property type="protein sequence ID" value="KAK7747142.1"/>
    <property type="molecule type" value="Genomic_DNA"/>
</dbReference>
<protein>
    <submittedName>
        <fullName evidence="2">Uncharacterized protein</fullName>
    </submittedName>
</protein>
<feature type="signal peptide" evidence="1">
    <location>
        <begin position="1"/>
        <end position="19"/>
    </location>
</feature>
<keyword evidence="1" id="KW-0732">Signal</keyword>
<reference evidence="2 3" key="1">
    <citation type="submission" date="2024-02" db="EMBL/GenBank/DDBJ databases">
        <title>De novo assembly and annotation of 12 fungi associated with fruit tree decline syndrome in Ontario, Canada.</title>
        <authorList>
            <person name="Sulman M."/>
            <person name="Ellouze W."/>
            <person name="Ilyukhin E."/>
        </authorList>
    </citation>
    <scope>NUCLEOTIDE SEQUENCE [LARGE SCALE GENOMIC DNA]</scope>
    <source>
        <strain evidence="2 3">M11/M66-122</strain>
    </source>
</reference>
<evidence type="ECO:0000256" key="1">
    <source>
        <dbReference type="SAM" id="SignalP"/>
    </source>
</evidence>
<evidence type="ECO:0000313" key="2">
    <source>
        <dbReference type="EMBL" id="KAK7747142.1"/>
    </source>
</evidence>
<sequence>MRLSLMIAAVAAIVPAAVSVKQPPHHYNVPDWAPEWNITKYLIGIPVEEALVDVQCTGSALNPNDTAIAKAQAIAWSELHRIGWKDMKYWGWGKSVLWVCNCGLPGNAPLLSEKEFNRFEQALMRKCGPNQSGWLWSAKQKRGYNLGVNSPGRKNCPFMCLLPKNQ</sequence>
<name>A0AAN9UG77_9PEZI</name>
<keyword evidence="3" id="KW-1185">Reference proteome</keyword>
<organism evidence="2 3">
    <name type="scientific">Diatrype stigma</name>
    <dbReference type="NCBI Taxonomy" id="117547"/>
    <lineage>
        <taxon>Eukaryota</taxon>
        <taxon>Fungi</taxon>
        <taxon>Dikarya</taxon>
        <taxon>Ascomycota</taxon>
        <taxon>Pezizomycotina</taxon>
        <taxon>Sordariomycetes</taxon>
        <taxon>Xylariomycetidae</taxon>
        <taxon>Xylariales</taxon>
        <taxon>Diatrypaceae</taxon>
        <taxon>Diatrype</taxon>
    </lineage>
</organism>
<gene>
    <name evidence="2" type="ORF">SLS62_009197</name>
</gene>
<dbReference type="Proteomes" id="UP001320420">
    <property type="component" value="Unassembled WGS sequence"/>
</dbReference>
<comment type="caution">
    <text evidence="2">The sequence shown here is derived from an EMBL/GenBank/DDBJ whole genome shotgun (WGS) entry which is preliminary data.</text>
</comment>
<feature type="chain" id="PRO_5042836997" evidence="1">
    <location>
        <begin position="20"/>
        <end position="166"/>
    </location>
</feature>
<dbReference type="AlphaFoldDB" id="A0AAN9UG77"/>